<dbReference type="AlphaFoldDB" id="A0ABD4EEQ9"/>
<protein>
    <submittedName>
        <fullName evidence="7">Metallo-beta-lactamase domain protein</fullName>
    </submittedName>
</protein>
<dbReference type="CDD" id="cd07729">
    <property type="entry name" value="AHL_lactonase_MBL-fold"/>
    <property type="match status" value="1"/>
</dbReference>
<evidence type="ECO:0000259" key="6">
    <source>
        <dbReference type="SMART" id="SM00849"/>
    </source>
</evidence>
<dbReference type="InterPro" id="IPR001279">
    <property type="entry name" value="Metallo-B-lactamas"/>
</dbReference>
<dbReference type="GO" id="GO:0046872">
    <property type="term" value="F:metal ion binding"/>
    <property type="evidence" value="ECO:0007669"/>
    <property type="project" value="UniProtKB-KW"/>
</dbReference>
<organism evidence="7 8">
    <name type="scientific">Staphylococcus lugdunensis</name>
    <dbReference type="NCBI Taxonomy" id="28035"/>
    <lineage>
        <taxon>Bacteria</taxon>
        <taxon>Bacillati</taxon>
        <taxon>Bacillota</taxon>
        <taxon>Bacilli</taxon>
        <taxon>Bacillales</taxon>
        <taxon>Staphylococcaceae</taxon>
        <taxon>Staphylococcus</taxon>
    </lineage>
</organism>
<reference evidence="7 8" key="1">
    <citation type="submission" date="2016-01" db="EMBL/GenBank/DDBJ databases">
        <authorList>
            <person name="Mitreva M."/>
            <person name="Pepin K.H."/>
            <person name="Mihindukulasuriya K.A."/>
            <person name="Fulton R."/>
            <person name="Fronick C."/>
            <person name="O'Laughlin M."/>
            <person name="Miner T."/>
            <person name="Herter B."/>
            <person name="Rosa B.A."/>
            <person name="Cordes M."/>
            <person name="Tomlinson C."/>
            <person name="Wollam A."/>
            <person name="Palsikar V.B."/>
            <person name="Mardis E.R."/>
            <person name="Wilson R.K."/>
        </authorList>
    </citation>
    <scope>NUCLEOTIDE SEQUENCE [LARGE SCALE GENOMIC DNA]</scope>
    <source>
        <strain evidence="7 8">MJR7738</strain>
    </source>
</reference>
<dbReference type="SMART" id="SM00849">
    <property type="entry name" value="Lactamase_B"/>
    <property type="match status" value="1"/>
</dbReference>
<evidence type="ECO:0000256" key="4">
    <source>
        <dbReference type="ARBA" id="ARBA00022801"/>
    </source>
</evidence>
<dbReference type="SUPFAM" id="SSF56281">
    <property type="entry name" value="Metallo-hydrolase/oxidoreductase"/>
    <property type="match status" value="1"/>
</dbReference>
<dbReference type="PANTHER" id="PTHR42978">
    <property type="entry name" value="QUORUM-QUENCHING LACTONASE YTNP-RELATED-RELATED"/>
    <property type="match status" value="1"/>
</dbReference>
<gene>
    <name evidence="7" type="ORF">HMPREF3225_01597</name>
</gene>
<sequence length="278" mass="31589">MMEGYVMEQIKIHILHTGTVIVDEALPFSTVSRNPLAWTGLFRSKKHQVALPVSAYLIEHPKGLILIDTGWHTDNRTKQIRNLSFQYPVNKAVLPAGQAIHEQLAQLGYKPSDIDYILMSHMHCDHADGLRLVKHAKRIMLSEPEYDAIQTDKMHYLQHEWKGVHLQPFKFEDTGIGPQGKSYDVFGDNSVQMIWVPGHSKGLCATKITNDYQDYVLLASDVGYAEKSWKEEILPGVLVDKEAAIKSLKWVKDSAKDKHCIEAIANHDRHIQPHCILL</sequence>
<name>A0ABD4EEQ9_STALU</name>
<comment type="similarity">
    <text evidence="2">Belongs to the metallo-beta-lactamase superfamily.</text>
</comment>
<keyword evidence="5" id="KW-0862">Zinc</keyword>
<evidence type="ECO:0000313" key="8">
    <source>
        <dbReference type="Proteomes" id="UP000070063"/>
    </source>
</evidence>
<dbReference type="Proteomes" id="UP000070063">
    <property type="component" value="Unassembled WGS sequence"/>
</dbReference>
<dbReference type="EMBL" id="LRQI01000073">
    <property type="protein sequence ID" value="KXA37531.1"/>
    <property type="molecule type" value="Genomic_DNA"/>
</dbReference>
<evidence type="ECO:0000256" key="2">
    <source>
        <dbReference type="ARBA" id="ARBA00007749"/>
    </source>
</evidence>
<dbReference type="Pfam" id="PF00753">
    <property type="entry name" value="Lactamase_B"/>
    <property type="match status" value="1"/>
</dbReference>
<comment type="cofactor">
    <cofactor evidence="1">
        <name>Zn(2+)</name>
        <dbReference type="ChEBI" id="CHEBI:29105"/>
    </cofactor>
</comment>
<comment type="caution">
    <text evidence="7">The sequence shown here is derived from an EMBL/GenBank/DDBJ whole genome shotgun (WGS) entry which is preliminary data.</text>
</comment>
<evidence type="ECO:0000313" key="7">
    <source>
        <dbReference type="EMBL" id="KXA37531.1"/>
    </source>
</evidence>
<dbReference type="InterPro" id="IPR036866">
    <property type="entry name" value="RibonucZ/Hydroxyglut_hydro"/>
</dbReference>
<evidence type="ECO:0000256" key="3">
    <source>
        <dbReference type="ARBA" id="ARBA00022723"/>
    </source>
</evidence>
<dbReference type="Gene3D" id="3.60.15.10">
    <property type="entry name" value="Ribonuclease Z/Hydroxyacylglutathione hydrolase-like"/>
    <property type="match status" value="1"/>
</dbReference>
<accession>A0ABD4EEQ9</accession>
<feature type="domain" description="Metallo-beta-lactamase" evidence="6">
    <location>
        <begin position="52"/>
        <end position="267"/>
    </location>
</feature>
<evidence type="ECO:0000256" key="1">
    <source>
        <dbReference type="ARBA" id="ARBA00001947"/>
    </source>
</evidence>
<keyword evidence="3" id="KW-0479">Metal-binding</keyword>
<keyword evidence="4" id="KW-0378">Hydrolase</keyword>
<evidence type="ECO:0000256" key="5">
    <source>
        <dbReference type="ARBA" id="ARBA00022833"/>
    </source>
</evidence>
<dbReference type="PANTHER" id="PTHR42978:SF2">
    <property type="entry name" value="102 KBASES UNSTABLE REGION: FROM 1 TO 119443"/>
    <property type="match status" value="1"/>
</dbReference>
<proteinExistence type="inferred from homology"/>
<dbReference type="InterPro" id="IPR051013">
    <property type="entry name" value="MBL_superfamily_lactonases"/>
</dbReference>
<dbReference type="GO" id="GO:0016787">
    <property type="term" value="F:hydrolase activity"/>
    <property type="evidence" value="ECO:0007669"/>
    <property type="project" value="UniProtKB-KW"/>
</dbReference>